<dbReference type="AlphaFoldDB" id="A0A5B7DQ24"/>
<comment type="caution">
    <text evidence="1">The sequence shown here is derived from an EMBL/GenBank/DDBJ whole genome shotgun (WGS) entry which is preliminary data.</text>
</comment>
<dbReference type="Proteomes" id="UP000324222">
    <property type="component" value="Unassembled WGS sequence"/>
</dbReference>
<dbReference type="EMBL" id="VSRR010001177">
    <property type="protein sequence ID" value="MPC23197.1"/>
    <property type="molecule type" value="Genomic_DNA"/>
</dbReference>
<reference evidence="1 2" key="1">
    <citation type="submission" date="2019-05" db="EMBL/GenBank/DDBJ databases">
        <title>Another draft genome of Portunus trituberculatus and its Hox gene families provides insights of decapod evolution.</title>
        <authorList>
            <person name="Jeong J.-H."/>
            <person name="Song I."/>
            <person name="Kim S."/>
            <person name="Choi T."/>
            <person name="Kim D."/>
            <person name="Ryu S."/>
            <person name="Kim W."/>
        </authorList>
    </citation>
    <scope>NUCLEOTIDE SEQUENCE [LARGE SCALE GENOMIC DNA]</scope>
    <source>
        <tissue evidence="1">Muscle</tissue>
    </source>
</reference>
<name>A0A5B7DQ24_PORTR</name>
<proteinExistence type="predicted"/>
<evidence type="ECO:0000313" key="2">
    <source>
        <dbReference type="Proteomes" id="UP000324222"/>
    </source>
</evidence>
<evidence type="ECO:0000313" key="1">
    <source>
        <dbReference type="EMBL" id="MPC23197.1"/>
    </source>
</evidence>
<protein>
    <submittedName>
        <fullName evidence="1">Uncharacterized protein</fullName>
    </submittedName>
</protein>
<organism evidence="1 2">
    <name type="scientific">Portunus trituberculatus</name>
    <name type="common">Swimming crab</name>
    <name type="synonym">Neptunus trituberculatus</name>
    <dbReference type="NCBI Taxonomy" id="210409"/>
    <lineage>
        <taxon>Eukaryota</taxon>
        <taxon>Metazoa</taxon>
        <taxon>Ecdysozoa</taxon>
        <taxon>Arthropoda</taxon>
        <taxon>Crustacea</taxon>
        <taxon>Multicrustacea</taxon>
        <taxon>Malacostraca</taxon>
        <taxon>Eumalacostraca</taxon>
        <taxon>Eucarida</taxon>
        <taxon>Decapoda</taxon>
        <taxon>Pleocyemata</taxon>
        <taxon>Brachyura</taxon>
        <taxon>Eubrachyura</taxon>
        <taxon>Portunoidea</taxon>
        <taxon>Portunidae</taxon>
        <taxon>Portuninae</taxon>
        <taxon>Portunus</taxon>
    </lineage>
</organism>
<sequence>MHSVVRGHRTAKMSLGQALALPLKASSMLETRLLLLRPRLCVNMTTNLVAKHALYEAAFEENLAPPVLPAIVAGGASMTHF</sequence>
<keyword evidence="2" id="KW-1185">Reference proteome</keyword>
<accession>A0A5B7DQ24</accession>
<gene>
    <name evidence="1" type="ORF">E2C01_016237</name>
</gene>